<dbReference type="Proteomes" id="UP001333110">
    <property type="component" value="Unassembled WGS sequence"/>
</dbReference>
<dbReference type="PANTHER" id="PTHR33395">
    <property type="entry name" value="TRANSCRIPTASE, PUTATIVE-RELATED-RELATED"/>
    <property type="match status" value="1"/>
</dbReference>
<keyword evidence="3" id="KW-1185">Reference proteome</keyword>
<dbReference type="GO" id="GO:0007508">
    <property type="term" value="P:larval heart development"/>
    <property type="evidence" value="ECO:0007669"/>
    <property type="project" value="TreeGrafter"/>
</dbReference>
<organism evidence="2 3">
    <name type="scientific">Mycteria americana</name>
    <name type="common">Wood stork</name>
    <dbReference type="NCBI Taxonomy" id="33587"/>
    <lineage>
        <taxon>Eukaryota</taxon>
        <taxon>Metazoa</taxon>
        <taxon>Chordata</taxon>
        <taxon>Craniata</taxon>
        <taxon>Vertebrata</taxon>
        <taxon>Euteleostomi</taxon>
        <taxon>Archelosauria</taxon>
        <taxon>Archosauria</taxon>
        <taxon>Dinosauria</taxon>
        <taxon>Saurischia</taxon>
        <taxon>Theropoda</taxon>
        <taxon>Coelurosauria</taxon>
        <taxon>Aves</taxon>
        <taxon>Neognathae</taxon>
        <taxon>Neoaves</taxon>
        <taxon>Aequornithes</taxon>
        <taxon>Ciconiiformes</taxon>
        <taxon>Ciconiidae</taxon>
        <taxon>Mycteria</taxon>
    </lineage>
</organism>
<dbReference type="GO" id="GO:0031012">
    <property type="term" value="C:extracellular matrix"/>
    <property type="evidence" value="ECO:0007669"/>
    <property type="project" value="TreeGrafter"/>
</dbReference>
<dbReference type="AlphaFoldDB" id="A0AAN7P199"/>
<comment type="caution">
    <text evidence="2">The sequence shown here is derived from an EMBL/GenBank/DDBJ whole genome shotgun (WGS) entry which is preliminary data.</text>
</comment>
<gene>
    <name evidence="2" type="ORF">QYF61_027627</name>
</gene>
<evidence type="ECO:0000313" key="2">
    <source>
        <dbReference type="EMBL" id="KAK4825472.1"/>
    </source>
</evidence>
<dbReference type="PANTHER" id="PTHR33395:SF22">
    <property type="entry name" value="REVERSE TRANSCRIPTASE DOMAIN-CONTAINING PROTEIN"/>
    <property type="match status" value="1"/>
</dbReference>
<reference evidence="2 3" key="1">
    <citation type="journal article" date="2023" name="J. Hered.">
        <title>Chromosome-level genome of the wood stork (Mycteria americana) provides insight into avian chromosome evolution.</title>
        <authorList>
            <person name="Flamio R. Jr."/>
            <person name="Ramstad K.M."/>
        </authorList>
    </citation>
    <scope>NUCLEOTIDE SEQUENCE [LARGE SCALE GENOMIC DNA]</scope>
    <source>
        <strain evidence="2">JAX WOST 10</strain>
    </source>
</reference>
<sequence length="431" mass="48497">MSRQGHSIIFGQSWQSGEVPEDWKKANVTSVFKKEHTGKYRPVSLTLIPGQVMGQIILETISRHMMDKKVIESSQHRFTGLGLTLVPVLFNIMNDLDNGTFVSSLNLLSLEMIQKQDEGTLTGWRNWPKGILSCHKGKCKILSLGMNNSMHSAGWWLTASKQLGREECGGPDRQQVEQKPTLSPCGKRGQQCPALHEGKCFQQVEGSDPSYLLSTDTPGVLGPVLGSSAQRRPRYTGGGPVKSHKNDEGTRTYKERLRELKLFCLEKRRLRGDLINVYKYLVGWGVRKTEPDSSQWYPVTGQKSMGKTEIQEIPLNIRNIFFYDKGNQHWNRLPREAIKGNTFFEGTQTHKSSVHLKTKYKKLMYKEIQLTTEDTWDPAGTRVSTNKFTLSIAILAEIKNVCNFLGFETTPETAHARPPARCPQGDSSTAA</sequence>
<evidence type="ECO:0000256" key="1">
    <source>
        <dbReference type="SAM" id="MobiDB-lite"/>
    </source>
</evidence>
<feature type="region of interest" description="Disordered" evidence="1">
    <location>
        <begin position="223"/>
        <end position="250"/>
    </location>
</feature>
<dbReference type="EMBL" id="JAUNZN010000003">
    <property type="protein sequence ID" value="KAK4825472.1"/>
    <property type="molecule type" value="Genomic_DNA"/>
</dbReference>
<evidence type="ECO:0000313" key="3">
    <source>
        <dbReference type="Proteomes" id="UP001333110"/>
    </source>
</evidence>
<protein>
    <recommendedName>
        <fullName evidence="4">Reverse transcriptase domain-containing protein</fullName>
    </recommendedName>
</protein>
<accession>A0AAN7P199</accession>
<dbReference type="GO" id="GO:0061343">
    <property type="term" value="P:cell adhesion involved in heart morphogenesis"/>
    <property type="evidence" value="ECO:0007669"/>
    <property type="project" value="TreeGrafter"/>
</dbReference>
<evidence type="ECO:0008006" key="4">
    <source>
        <dbReference type="Google" id="ProtNLM"/>
    </source>
</evidence>
<feature type="region of interest" description="Disordered" evidence="1">
    <location>
        <begin position="412"/>
        <end position="431"/>
    </location>
</feature>
<proteinExistence type="predicted"/>
<name>A0AAN7P199_MYCAM</name>